<evidence type="ECO:0000256" key="14">
    <source>
        <dbReference type="ARBA" id="ARBA00030885"/>
    </source>
</evidence>
<evidence type="ECO:0000313" key="23">
    <source>
        <dbReference type="EMBL" id="KAH0815678.1"/>
    </source>
</evidence>
<evidence type="ECO:0000256" key="2">
    <source>
        <dbReference type="ARBA" id="ARBA00009742"/>
    </source>
</evidence>
<comment type="catalytic activity">
    <reaction evidence="17">
        <text>L-tyrosyl-[protein] + ATP = O-(5'-adenylyl)-L-tyrosyl-[protein] + diphosphate</text>
        <dbReference type="Rhea" id="RHEA:54288"/>
        <dbReference type="Rhea" id="RHEA-COMP:10136"/>
        <dbReference type="Rhea" id="RHEA-COMP:13846"/>
        <dbReference type="ChEBI" id="CHEBI:30616"/>
        <dbReference type="ChEBI" id="CHEBI:33019"/>
        <dbReference type="ChEBI" id="CHEBI:46858"/>
        <dbReference type="ChEBI" id="CHEBI:83624"/>
        <dbReference type="EC" id="2.7.7.108"/>
    </reaction>
</comment>
<dbReference type="InterPro" id="IPR040198">
    <property type="entry name" value="Fido_containing"/>
</dbReference>
<keyword evidence="4" id="KW-0808">Transferase</keyword>
<dbReference type="InterPro" id="IPR003812">
    <property type="entry name" value="Fido"/>
</dbReference>
<evidence type="ECO:0000256" key="12">
    <source>
        <dbReference type="ARBA" id="ARBA00022989"/>
    </source>
</evidence>
<dbReference type="GO" id="GO:0016787">
    <property type="term" value="F:hydrolase activity"/>
    <property type="evidence" value="ECO:0007669"/>
    <property type="project" value="UniProtKB-KW"/>
</dbReference>
<evidence type="ECO:0000256" key="9">
    <source>
        <dbReference type="ARBA" id="ARBA00022801"/>
    </source>
</evidence>
<dbReference type="PANTHER" id="PTHR13504">
    <property type="entry name" value="FIDO DOMAIN-CONTAINING PROTEIN DDB_G0283145"/>
    <property type="match status" value="1"/>
</dbReference>
<feature type="active site" evidence="19">
    <location>
        <position position="408"/>
    </location>
</feature>
<reference evidence="23" key="2">
    <citation type="submission" date="2021-08" db="EMBL/GenBank/DDBJ databases">
        <authorList>
            <person name="Eriksson T."/>
        </authorList>
    </citation>
    <scope>NUCLEOTIDE SEQUENCE</scope>
    <source>
        <strain evidence="23">Stoneville</strain>
        <tissue evidence="23">Whole head</tissue>
    </source>
</reference>
<comment type="caution">
    <text evidence="23">The sequence shown here is derived from an EMBL/GenBank/DDBJ whole genome shotgun (WGS) entry which is preliminary data.</text>
</comment>
<keyword evidence="10" id="KW-0802">TPR repeat</keyword>
<keyword evidence="5" id="KW-0812">Transmembrane</keyword>
<evidence type="ECO:0000256" key="21">
    <source>
        <dbReference type="PIRSR" id="PIRSR640198-3"/>
    </source>
</evidence>
<evidence type="ECO:0000256" key="1">
    <source>
        <dbReference type="ARBA" id="ARBA00004167"/>
    </source>
</evidence>
<comment type="similarity">
    <text evidence="2">Belongs to the fic family.</text>
</comment>
<dbReference type="PANTHER" id="PTHR13504:SF34">
    <property type="entry name" value="PROTEIN ADENYLYLTRANSFERASE FICD"/>
    <property type="match status" value="1"/>
</dbReference>
<keyword evidence="7" id="KW-0677">Repeat</keyword>
<keyword evidence="8 20" id="KW-0547">Nucleotide-binding</keyword>
<feature type="binding site" evidence="20">
    <location>
        <position position="452"/>
    </location>
    <ligand>
        <name>ATP</name>
        <dbReference type="ChEBI" id="CHEBI:30616"/>
    </ligand>
</feature>
<keyword evidence="24" id="KW-1185">Reference proteome</keyword>
<evidence type="ECO:0000256" key="7">
    <source>
        <dbReference type="ARBA" id="ARBA00022737"/>
    </source>
</evidence>
<dbReference type="EMBL" id="JABDTM020022755">
    <property type="protein sequence ID" value="KAH0815678.1"/>
    <property type="molecule type" value="Genomic_DNA"/>
</dbReference>
<evidence type="ECO:0000256" key="16">
    <source>
        <dbReference type="ARBA" id="ARBA00047939"/>
    </source>
</evidence>
<evidence type="ECO:0000256" key="20">
    <source>
        <dbReference type="PIRSR" id="PIRSR640198-2"/>
    </source>
</evidence>
<comment type="subcellular location">
    <subcellularLocation>
        <location evidence="1">Membrane</location>
        <topology evidence="1">Single-pass membrane protein</topology>
    </subcellularLocation>
</comment>
<evidence type="ECO:0000256" key="4">
    <source>
        <dbReference type="ARBA" id="ARBA00022679"/>
    </source>
</evidence>
<keyword evidence="11 20" id="KW-0067">ATP-binding</keyword>
<keyword evidence="6" id="KW-0548">Nucleotidyltransferase</keyword>
<sequence>MEFSPKYCYKIWEDTTYAPIFEDLIPTDSNNNFALSYSFNAIEDHSNDNFILSNLNALLESHDSHAIRGSTYLRDTTFNVKSSNSEIFNILQAAIGFKLAGKNHKALKLLEHATAVAPDNPDVLNWYGEFLEQIRHDVVTADELYFKALTHSPTHAAALVNHKRTSPLVDRLDLDLFKSIDKKKNYLKEKFDSYNFETLKKQAYYLHIYHTVGIEGNTMTVEQLRTLLETGQVIQGKSIIEHNEVLGLQLALKYVKSLARKEYITVDDILQMHKRVMGHVDPLTSGIFRDTKFALKTHTNLGCAASFATSDKFTLPPAVLPIGDASLTHVIKLTAHSTTSPTPAAMRQSFIMTPYYIIVFVGRHVPPPSEKVPALMESYVNWLNSDEARNMHPVRYAALAHYKLVDIHPFVDGNGRTSRLIMNLILLRGGYPPIMILKEQRDKYYDALNVANVGDVRPFVRFIAHCTIQILDMYIQGTKMLVLDDHSTHTELRL</sequence>
<feature type="domain" description="Fido" evidence="22">
    <location>
        <begin position="264"/>
        <end position="465"/>
    </location>
</feature>
<evidence type="ECO:0000259" key="22">
    <source>
        <dbReference type="PROSITE" id="PS51459"/>
    </source>
</evidence>
<dbReference type="PROSITE" id="PS51459">
    <property type="entry name" value="FIDO"/>
    <property type="match status" value="1"/>
</dbReference>
<evidence type="ECO:0000256" key="8">
    <source>
        <dbReference type="ARBA" id="ARBA00022741"/>
    </source>
</evidence>
<dbReference type="InterPro" id="IPR036597">
    <property type="entry name" value="Fido-like_dom_sf"/>
</dbReference>
<evidence type="ECO:0000256" key="15">
    <source>
        <dbReference type="ARBA" id="ARBA00034531"/>
    </source>
</evidence>
<dbReference type="SUPFAM" id="SSF140931">
    <property type="entry name" value="Fic-like"/>
    <property type="match status" value="1"/>
</dbReference>
<keyword evidence="9" id="KW-0378">Hydrolase</keyword>
<evidence type="ECO:0000256" key="5">
    <source>
        <dbReference type="ARBA" id="ARBA00022692"/>
    </source>
</evidence>
<dbReference type="GO" id="GO:0070733">
    <property type="term" value="F:AMPylase activity"/>
    <property type="evidence" value="ECO:0007669"/>
    <property type="project" value="UniProtKB-EC"/>
</dbReference>
<dbReference type="InterPro" id="IPR011990">
    <property type="entry name" value="TPR-like_helical_dom_sf"/>
</dbReference>
<keyword evidence="13" id="KW-0472">Membrane</keyword>
<name>A0A8J6LDB4_TENMO</name>
<dbReference type="Pfam" id="PF02661">
    <property type="entry name" value="Fic"/>
    <property type="match status" value="1"/>
</dbReference>
<feature type="binding site" evidence="20">
    <location>
        <begin position="444"/>
        <end position="445"/>
    </location>
    <ligand>
        <name>ATP</name>
        <dbReference type="ChEBI" id="CHEBI:30616"/>
    </ligand>
</feature>
<dbReference type="Gene3D" id="1.10.3290.10">
    <property type="entry name" value="Fido-like domain"/>
    <property type="match status" value="1"/>
</dbReference>
<evidence type="ECO:0000256" key="13">
    <source>
        <dbReference type="ARBA" id="ARBA00023136"/>
    </source>
</evidence>
<reference evidence="23" key="1">
    <citation type="journal article" date="2020" name="J Insects Food Feed">
        <title>The yellow mealworm (Tenebrio molitor) genome: a resource for the emerging insects as food and feed industry.</title>
        <authorList>
            <person name="Eriksson T."/>
            <person name="Andere A."/>
            <person name="Kelstrup H."/>
            <person name="Emery V."/>
            <person name="Picard C."/>
        </authorList>
    </citation>
    <scope>NUCLEOTIDE SEQUENCE</scope>
    <source>
        <strain evidence="23">Stoneville</strain>
        <tissue evidence="23">Whole head</tissue>
    </source>
</reference>
<evidence type="ECO:0000313" key="24">
    <source>
        <dbReference type="Proteomes" id="UP000719412"/>
    </source>
</evidence>
<dbReference type="GO" id="GO:0005524">
    <property type="term" value="F:ATP binding"/>
    <property type="evidence" value="ECO:0007669"/>
    <property type="project" value="UniProtKB-KW"/>
</dbReference>
<feature type="binding site" evidence="20">
    <location>
        <begin position="361"/>
        <end position="364"/>
    </location>
    <ligand>
        <name>ATP</name>
        <dbReference type="ChEBI" id="CHEBI:30616"/>
    </ligand>
</feature>
<dbReference type="Gene3D" id="1.25.40.10">
    <property type="entry name" value="Tetratricopeptide repeat domain"/>
    <property type="match status" value="1"/>
</dbReference>
<comment type="catalytic activity">
    <reaction evidence="18">
        <text>3-O-(5'-adenylyl)-L-threonyl-[protein] + H2O = L-threonyl-[protein] + AMP + H(+)</text>
        <dbReference type="Rhea" id="RHEA:55932"/>
        <dbReference type="Rhea" id="RHEA-COMP:11060"/>
        <dbReference type="Rhea" id="RHEA-COMP:13847"/>
        <dbReference type="ChEBI" id="CHEBI:15377"/>
        <dbReference type="ChEBI" id="CHEBI:15378"/>
        <dbReference type="ChEBI" id="CHEBI:30013"/>
        <dbReference type="ChEBI" id="CHEBI:138113"/>
        <dbReference type="ChEBI" id="CHEBI:456215"/>
    </reaction>
</comment>
<evidence type="ECO:0000256" key="19">
    <source>
        <dbReference type="PIRSR" id="PIRSR640198-1"/>
    </source>
</evidence>
<protein>
    <recommendedName>
        <fullName evidence="3">Protein adenylyltransferase Fic</fullName>
        <ecNumber evidence="15">2.7.7.108</ecNumber>
    </recommendedName>
    <alternativeName>
        <fullName evidence="14">De-AMPylase Fic</fullName>
    </alternativeName>
</protein>
<evidence type="ECO:0000256" key="6">
    <source>
        <dbReference type="ARBA" id="ARBA00022695"/>
    </source>
</evidence>
<comment type="catalytic activity">
    <reaction evidence="16">
        <text>L-threonyl-[protein] + ATP = 3-O-(5'-adenylyl)-L-threonyl-[protein] + diphosphate</text>
        <dbReference type="Rhea" id="RHEA:54292"/>
        <dbReference type="Rhea" id="RHEA-COMP:11060"/>
        <dbReference type="Rhea" id="RHEA-COMP:13847"/>
        <dbReference type="ChEBI" id="CHEBI:30013"/>
        <dbReference type="ChEBI" id="CHEBI:30616"/>
        <dbReference type="ChEBI" id="CHEBI:33019"/>
        <dbReference type="ChEBI" id="CHEBI:138113"/>
        <dbReference type="EC" id="2.7.7.108"/>
    </reaction>
</comment>
<feature type="site" description="Important for autoinhibition of adenylyltransferase activity" evidence="21">
    <location>
        <position position="215"/>
    </location>
</feature>
<evidence type="ECO:0000256" key="3">
    <source>
        <dbReference type="ARBA" id="ARBA00014915"/>
    </source>
</evidence>
<dbReference type="AlphaFoldDB" id="A0A8J6LDB4"/>
<dbReference type="Proteomes" id="UP000719412">
    <property type="component" value="Unassembled WGS sequence"/>
</dbReference>
<evidence type="ECO:0000256" key="17">
    <source>
        <dbReference type="ARBA" id="ARBA00048696"/>
    </source>
</evidence>
<organism evidence="23 24">
    <name type="scientific">Tenebrio molitor</name>
    <name type="common">Yellow mealworm beetle</name>
    <dbReference type="NCBI Taxonomy" id="7067"/>
    <lineage>
        <taxon>Eukaryota</taxon>
        <taxon>Metazoa</taxon>
        <taxon>Ecdysozoa</taxon>
        <taxon>Arthropoda</taxon>
        <taxon>Hexapoda</taxon>
        <taxon>Insecta</taxon>
        <taxon>Pterygota</taxon>
        <taxon>Neoptera</taxon>
        <taxon>Endopterygota</taxon>
        <taxon>Coleoptera</taxon>
        <taxon>Polyphaga</taxon>
        <taxon>Cucujiformia</taxon>
        <taxon>Tenebrionidae</taxon>
        <taxon>Tenebrio</taxon>
    </lineage>
</organism>
<dbReference type="EC" id="2.7.7.108" evidence="15"/>
<gene>
    <name evidence="23" type="ORF">GEV33_007109</name>
</gene>
<dbReference type="GO" id="GO:0016020">
    <property type="term" value="C:membrane"/>
    <property type="evidence" value="ECO:0007669"/>
    <property type="project" value="UniProtKB-SubCell"/>
</dbReference>
<accession>A0A8J6LDB4</accession>
<evidence type="ECO:0000256" key="11">
    <source>
        <dbReference type="ARBA" id="ARBA00022840"/>
    </source>
</evidence>
<feature type="binding site" evidence="20">
    <location>
        <begin position="412"/>
        <end position="419"/>
    </location>
    <ligand>
        <name>ATP</name>
        <dbReference type="ChEBI" id="CHEBI:30616"/>
    </ligand>
</feature>
<proteinExistence type="inferred from homology"/>
<keyword evidence="12" id="KW-1133">Transmembrane helix</keyword>
<dbReference type="SUPFAM" id="SSF48452">
    <property type="entry name" value="TPR-like"/>
    <property type="match status" value="1"/>
</dbReference>
<evidence type="ECO:0000256" key="10">
    <source>
        <dbReference type="ARBA" id="ARBA00022803"/>
    </source>
</evidence>
<evidence type="ECO:0000256" key="18">
    <source>
        <dbReference type="ARBA" id="ARBA00049297"/>
    </source>
</evidence>